<organism evidence="1 2">
    <name type="scientific">Venustampulla echinocandica</name>
    <dbReference type="NCBI Taxonomy" id="2656787"/>
    <lineage>
        <taxon>Eukaryota</taxon>
        <taxon>Fungi</taxon>
        <taxon>Dikarya</taxon>
        <taxon>Ascomycota</taxon>
        <taxon>Pezizomycotina</taxon>
        <taxon>Leotiomycetes</taxon>
        <taxon>Helotiales</taxon>
        <taxon>Pleuroascaceae</taxon>
        <taxon>Venustampulla</taxon>
    </lineage>
</organism>
<dbReference type="Proteomes" id="UP000254866">
    <property type="component" value="Unassembled WGS sequence"/>
</dbReference>
<evidence type="ECO:0000313" key="1">
    <source>
        <dbReference type="EMBL" id="RDL30726.1"/>
    </source>
</evidence>
<proteinExistence type="predicted"/>
<dbReference type="EMBL" id="NPIC01000014">
    <property type="protein sequence ID" value="RDL30726.1"/>
    <property type="molecule type" value="Genomic_DNA"/>
</dbReference>
<evidence type="ECO:0000313" key="2">
    <source>
        <dbReference type="Proteomes" id="UP000254866"/>
    </source>
</evidence>
<dbReference type="GeneID" id="43602920"/>
<sequence length="504" mass="56261">MDLATPSPLLVPADDTPAAKMDNIMSYMQIMDSMVTRSPPPQPNFTKGHFYSADIDGKEDTDIVPAGSDNEQDEDFVPRVDNEQPQIVALYPIGPDTSIVALKKIITEVRATLATVAILVTRLNVPSRIELSPADVEAAIQLFIRDTFGLRARQRAIALIQYVNNNTISTVDSRFGERATISTQNEKQPAQLRRFFATLATFSRSIYHTSSIYSDNRKSVVAVNLYSSYQELLQMRVQAYKKSRNALQRFLESTRKVLATGRGVATIVHEHRLGATYLSPLIEAVPSSARRSILQDSALLEFAQIKIPVAQPAVEQETAAVAPVVVPNPVAISPPVVPVIAPAPQAESGKELDSDTWDYVKDILRYIETEVASPANDLCDECIDDLGDLVRISMETREETEGTIIFIYHLCKDDESLEKAWLLETMQNVWAPNQQICAARRAGYLGELKYNHVPELLGTIEENLESLGQELRENTKKITREDILQTVLHNEEVAECLRMEMLMY</sequence>
<protein>
    <submittedName>
        <fullName evidence="1">Uncharacterized protein</fullName>
    </submittedName>
</protein>
<keyword evidence="2" id="KW-1185">Reference proteome</keyword>
<gene>
    <name evidence="1" type="ORF">BP5553_10071</name>
</gene>
<dbReference type="RefSeq" id="XP_031865102.1">
    <property type="nucleotide sequence ID" value="XM_032018694.1"/>
</dbReference>
<reference evidence="1 2" key="1">
    <citation type="journal article" date="2018" name="IMA Fungus">
        <title>IMA Genome-F 9: Draft genome sequence of Annulohypoxylon stygium, Aspergillus mulundensis, Berkeleyomyces basicola (syn. Thielaviopsis basicola), Ceratocystis smalleyi, two Cercospora beticola strains, Coleophoma cylindrospora, Fusarium fracticaudum, Phialophora cf. hyalina, and Morchella septimelata.</title>
        <authorList>
            <person name="Wingfield B.D."/>
            <person name="Bills G.F."/>
            <person name="Dong Y."/>
            <person name="Huang W."/>
            <person name="Nel W.J."/>
            <person name="Swalarsk-Parry B.S."/>
            <person name="Vaghefi N."/>
            <person name="Wilken P.M."/>
            <person name="An Z."/>
            <person name="de Beer Z.W."/>
            <person name="De Vos L."/>
            <person name="Chen L."/>
            <person name="Duong T.A."/>
            <person name="Gao Y."/>
            <person name="Hammerbacher A."/>
            <person name="Kikkert J.R."/>
            <person name="Li Y."/>
            <person name="Li H."/>
            <person name="Li K."/>
            <person name="Li Q."/>
            <person name="Liu X."/>
            <person name="Ma X."/>
            <person name="Naidoo K."/>
            <person name="Pethybridge S.J."/>
            <person name="Sun J."/>
            <person name="Steenkamp E.T."/>
            <person name="van der Nest M.A."/>
            <person name="van Wyk S."/>
            <person name="Wingfield M.J."/>
            <person name="Xiong C."/>
            <person name="Yue Q."/>
            <person name="Zhang X."/>
        </authorList>
    </citation>
    <scope>NUCLEOTIDE SEQUENCE [LARGE SCALE GENOMIC DNA]</scope>
    <source>
        <strain evidence="1 2">BP 5553</strain>
    </source>
</reference>
<accession>A0A370TA88</accession>
<dbReference type="AlphaFoldDB" id="A0A370TA88"/>
<name>A0A370TA88_9HELO</name>
<comment type="caution">
    <text evidence="1">The sequence shown here is derived from an EMBL/GenBank/DDBJ whole genome shotgun (WGS) entry which is preliminary data.</text>
</comment>